<reference evidence="3" key="2">
    <citation type="submission" date="2023-06" db="EMBL/GenBank/DDBJ databases">
        <authorList>
            <consortium name="Lawrence Berkeley National Laboratory"/>
            <person name="Haridas S."/>
            <person name="Hensen N."/>
            <person name="Bonometti L."/>
            <person name="Westerberg I."/>
            <person name="Brannstrom I.O."/>
            <person name="Guillou S."/>
            <person name="Cros-Aarteil S."/>
            <person name="Calhoun S."/>
            <person name="Kuo A."/>
            <person name="Mondo S."/>
            <person name="Pangilinan J."/>
            <person name="Riley R."/>
            <person name="Labutti K."/>
            <person name="Andreopoulos B."/>
            <person name="Lipzen A."/>
            <person name="Chen C."/>
            <person name="Yanf M."/>
            <person name="Daum C."/>
            <person name="Ng V."/>
            <person name="Clum A."/>
            <person name="Steindorff A."/>
            <person name="Ohm R."/>
            <person name="Martin F."/>
            <person name="Silar P."/>
            <person name="Natvig D."/>
            <person name="Lalanne C."/>
            <person name="Gautier V."/>
            <person name="Ament-Velasquez S.L."/>
            <person name="Kruys A."/>
            <person name="Hutchinson M.I."/>
            <person name="Powell A.J."/>
            <person name="Barry K."/>
            <person name="Miller A.N."/>
            <person name="Grigoriev I.V."/>
            <person name="Debuchy R."/>
            <person name="Gladieux P."/>
            <person name="Thoren M.H."/>
            <person name="Johannesson H."/>
        </authorList>
    </citation>
    <scope>NUCLEOTIDE SEQUENCE</scope>
    <source>
        <strain evidence="3">CBS 118394</strain>
    </source>
</reference>
<evidence type="ECO:0000256" key="2">
    <source>
        <dbReference type="SAM" id="SignalP"/>
    </source>
</evidence>
<feature type="chain" id="PRO_5041979706" evidence="2">
    <location>
        <begin position="24"/>
        <end position="278"/>
    </location>
</feature>
<evidence type="ECO:0000313" key="4">
    <source>
        <dbReference type="Proteomes" id="UP001283341"/>
    </source>
</evidence>
<comment type="caution">
    <text evidence="3">The sequence shown here is derived from an EMBL/GenBank/DDBJ whole genome shotgun (WGS) entry which is preliminary data.</text>
</comment>
<feature type="compositionally biased region" description="Basic and acidic residues" evidence="1">
    <location>
        <begin position="34"/>
        <end position="44"/>
    </location>
</feature>
<feature type="region of interest" description="Disordered" evidence="1">
    <location>
        <begin position="25"/>
        <end position="44"/>
    </location>
</feature>
<dbReference type="EMBL" id="JAUEDM010000005">
    <property type="protein sequence ID" value="KAK3316916.1"/>
    <property type="molecule type" value="Genomic_DNA"/>
</dbReference>
<keyword evidence="4" id="KW-1185">Reference proteome</keyword>
<sequence length="278" mass="30713">MKLQTSYLAATTALAFLTSSASAVGPSIPNGPPKRPDGKPTKMENWKWTDPFTKKFDAACSAEKSFPATEYLLDDLSEKAPKGLVQYREALKKVFADREYPGSWDGIDPHGYDRNLLMMEYSAVPVPVREWIEDQERQDSAKGKGLFAVYEKPVGETEPRHTVQVAATPSPIPAALRPLDEKRVVIFAPGALYETLPLWVAESAEGSDCKEALSDIAKYSPKPTEGAVVAYPVKKTKAQRRQGKRDMEFTIKAQVVKQVLEEEAAAAEPVVVNEKEEL</sequence>
<evidence type="ECO:0000256" key="1">
    <source>
        <dbReference type="SAM" id="MobiDB-lite"/>
    </source>
</evidence>
<keyword evidence="2" id="KW-0732">Signal</keyword>
<organism evidence="3 4">
    <name type="scientific">Apodospora peruviana</name>
    <dbReference type="NCBI Taxonomy" id="516989"/>
    <lineage>
        <taxon>Eukaryota</taxon>
        <taxon>Fungi</taxon>
        <taxon>Dikarya</taxon>
        <taxon>Ascomycota</taxon>
        <taxon>Pezizomycotina</taxon>
        <taxon>Sordariomycetes</taxon>
        <taxon>Sordariomycetidae</taxon>
        <taxon>Sordariales</taxon>
        <taxon>Lasiosphaeriaceae</taxon>
        <taxon>Apodospora</taxon>
    </lineage>
</organism>
<gene>
    <name evidence="3" type="ORF">B0H66DRAFT_583330</name>
</gene>
<protein>
    <submittedName>
        <fullName evidence="3">Uncharacterized protein</fullName>
    </submittedName>
</protein>
<feature type="signal peptide" evidence="2">
    <location>
        <begin position="1"/>
        <end position="23"/>
    </location>
</feature>
<dbReference type="AlphaFoldDB" id="A0AAE0I1V8"/>
<proteinExistence type="predicted"/>
<dbReference type="Proteomes" id="UP001283341">
    <property type="component" value="Unassembled WGS sequence"/>
</dbReference>
<accession>A0AAE0I1V8</accession>
<reference evidence="3" key="1">
    <citation type="journal article" date="2023" name="Mol. Phylogenet. Evol.">
        <title>Genome-scale phylogeny and comparative genomics of the fungal order Sordariales.</title>
        <authorList>
            <person name="Hensen N."/>
            <person name="Bonometti L."/>
            <person name="Westerberg I."/>
            <person name="Brannstrom I.O."/>
            <person name="Guillou S."/>
            <person name="Cros-Aarteil S."/>
            <person name="Calhoun S."/>
            <person name="Haridas S."/>
            <person name="Kuo A."/>
            <person name="Mondo S."/>
            <person name="Pangilinan J."/>
            <person name="Riley R."/>
            <person name="LaButti K."/>
            <person name="Andreopoulos B."/>
            <person name="Lipzen A."/>
            <person name="Chen C."/>
            <person name="Yan M."/>
            <person name="Daum C."/>
            <person name="Ng V."/>
            <person name="Clum A."/>
            <person name="Steindorff A."/>
            <person name="Ohm R.A."/>
            <person name="Martin F."/>
            <person name="Silar P."/>
            <person name="Natvig D.O."/>
            <person name="Lalanne C."/>
            <person name="Gautier V."/>
            <person name="Ament-Velasquez S.L."/>
            <person name="Kruys A."/>
            <person name="Hutchinson M.I."/>
            <person name="Powell A.J."/>
            <person name="Barry K."/>
            <person name="Miller A.N."/>
            <person name="Grigoriev I.V."/>
            <person name="Debuchy R."/>
            <person name="Gladieux P."/>
            <person name="Hiltunen Thoren M."/>
            <person name="Johannesson H."/>
        </authorList>
    </citation>
    <scope>NUCLEOTIDE SEQUENCE</scope>
    <source>
        <strain evidence="3">CBS 118394</strain>
    </source>
</reference>
<evidence type="ECO:0000313" key="3">
    <source>
        <dbReference type="EMBL" id="KAK3316916.1"/>
    </source>
</evidence>
<name>A0AAE0I1V8_9PEZI</name>